<name>A0A916K8L5_9BACL</name>
<feature type="domain" description="Methyltransferase" evidence="2">
    <location>
        <begin position="211"/>
        <end position="346"/>
    </location>
</feature>
<evidence type="ECO:0000256" key="1">
    <source>
        <dbReference type="SAM" id="MobiDB-lite"/>
    </source>
</evidence>
<accession>A0A916K8L5</accession>
<dbReference type="Proteomes" id="UP000693672">
    <property type="component" value="Unassembled WGS sequence"/>
</dbReference>
<dbReference type="CDD" id="cd02440">
    <property type="entry name" value="AdoMet_MTases"/>
    <property type="match status" value="1"/>
</dbReference>
<gene>
    <name evidence="3" type="ORF">PAESOLCIP111_04899</name>
</gene>
<proteinExistence type="predicted"/>
<dbReference type="RefSeq" id="WP_246627615.1">
    <property type="nucleotide sequence ID" value="NZ_CAJVAS010000030.1"/>
</dbReference>
<evidence type="ECO:0000313" key="3">
    <source>
        <dbReference type="EMBL" id="CAG7645188.1"/>
    </source>
</evidence>
<organism evidence="3 4">
    <name type="scientific">Paenibacillus solanacearum</name>
    <dbReference type="NCBI Taxonomy" id="2048548"/>
    <lineage>
        <taxon>Bacteria</taxon>
        <taxon>Bacillati</taxon>
        <taxon>Bacillota</taxon>
        <taxon>Bacilli</taxon>
        <taxon>Bacillales</taxon>
        <taxon>Paenibacillaceae</taxon>
        <taxon>Paenibacillus</taxon>
    </lineage>
</organism>
<dbReference type="PANTHER" id="PTHR13369">
    <property type="match status" value="1"/>
</dbReference>
<dbReference type="InterPro" id="IPR025714">
    <property type="entry name" value="Methyltranfer_dom"/>
</dbReference>
<keyword evidence="4" id="KW-1185">Reference proteome</keyword>
<feature type="compositionally biased region" description="Low complexity" evidence="1">
    <location>
        <begin position="25"/>
        <end position="36"/>
    </location>
</feature>
<sequence length="454" mass="50581">MQERNEQQDTHEMKHPAQQPKQMNAAVQQAPQLPAVEGQPPGSTEQLSGQGRQDSEFAALAQRLLCGERLLIQATLSQVRRSEPNGCTKVTVKPVELKGELHYQFSSYCGPKVLHDNKLPEEAAERLISLMNEQFRQALLQTGEADYQVLVSKKGKASILKKPATKAAVAAAPLEHNRKKNYVLEEGVPVPFLVELGIMNAEGKVLAKKYDKFRQINRFVEMIADVVPHLPQGRTLNIIDFGCGKSYLTFAMYHYLSVVRGLDIRVVGLDLKEDVIRHCSGLAANFGYSGLRFLVGDIAKYDELRQVDMVVTLHACDTATDAALEKAVRWGASVILSVPCCQHELFRQVDSDVLGPLLQHGILKERFSALATDAIRAKLLDIVGYKTQMLEFIDLEHTPKNLLIRAVKSPKPLPADERSRLVQGYEAFRDLLQAKPYLERALASELEQAGLTRV</sequence>
<feature type="compositionally biased region" description="Polar residues" evidence="1">
    <location>
        <begin position="41"/>
        <end position="52"/>
    </location>
</feature>
<dbReference type="Pfam" id="PF13679">
    <property type="entry name" value="Methyltransf_32"/>
    <property type="match status" value="1"/>
</dbReference>
<dbReference type="PANTHER" id="PTHR13369:SF3">
    <property type="entry name" value="METHYLTRANSFERASE DOMAIN-CONTAINING PROTEIN"/>
    <property type="match status" value="1"/>
</dbReference>
<comment type="caution">
    <text evidence="3">The sequence shown here is derived from an EMBL/GenBank/DDBJ whole genome shotgun (WGS) entry which is preliminary data.</text>
</comment>
<evidence type="ECO:0000259" key="2">
    <source>
        <dbReference type="Pfam" id="PF13679"/>
    </source>
</evidence>
<evidence type="ECO:0000313" key="4">
    <source>
        <dbReference type="Proteomes" id="UP000693672"/>
    </source>
</evidence>
<feature type="region of interest" description="Disordered" evidence="1">
    <location>
        <begin position="1"/>
        <end position="54"/>
    </location>
</feature>
<dbReference type="GO" id="GO:0005737">
    <property type="term" value="C:cytoplasm"/>
    <property type="evidence" value="ECO:0007669"/>
    <property type="project" value="TreeGrafter"/>
</dbReference>
<reference evidence="3" key="1">
    <citation type="submission" date="2021-06" db="EMBL/GenBank/DDBJ databases">
        <authorList>
            <person name="Criscuolo A."/>
        </authorList>
    </citation>
    <scope>NUCLEOTIDE SEQUENCE</scope>
    <source>
        <strain evidence="3">CIP111600</strain>
    </source>
</reference>
<protein>
    <recommendedName>
        <fullName evidence="2">Methyltransferase domain-containing protein</fullName>
    </recommendedName>
</protein>
<dbReference type="AlphaFoldDB" id="A0A916K8L5"/>
<dbReference type="EMBL" id="CAJVAS010000030">
    <property type="protein sequence ID" value="CAG7645188.1"/>
    <property type="molecule type" value="Genomic_DNA"/>
</dbReference>
<feature type="compositionally biased region" description="Basic and acidic residues" evidence="1">
    <location>
        <begin position="1"/>
        <end position="15"/>
    </location>
</feature>